<dbReference type="Pfam" id="PF08268">
    <property type="entry name" value="FBA_3"/>
    <property type="match status" value="1"/>
</dbReference>
<gene>
    <name evidence="3" type="ORF">K2173_016949</name>
</gene>
<reference evidence="3 4" key="1">
    <citation type="submission" date="2021-09" db="EMBL/GenBank/DDBJ databases">
        <title>Genomic insights and catalytic innovation underlie evolution of tropane alkaloids biosynthesis.</title>
        <authorList>
            <person name="Wang Y.-J."/>
            <person name="Tian T."/>
            <person name="Huang J.-P."/>
            <person name="Huang S.-X."/>
        </authorList>
    </citation>
    <scope>NUCLEOTIDE SEQUENCE [LARGE SCALE GENOMIC DNA]</scope>
    <source>
        <strain evidence="3">KIB-2018</strain>
        <tissue evidence="3">Leaf</tissue>
    </source>
</reference>
<evidence type="ECO:0000259" key="2">
    <source>
        <dbReference type="Pfam" id="PF12937"/>
    </source>
</evidence>
<dbReference type="SUPFAM" id="SSF81383">
    <property type="entry name" value="F-box domain"/>
    <property type="match status" value="1"/>
</dbReference>
<evidence type="ECO:0008006" key="5">
    <source>
        <dbReference type="Google" id="ProtNLM"/>
    </source>
</evidence>
<evidence type="ECO:0000313" key="3">
    <source>
        <dbReference type="EMBL" id="KAJ8774503.1"/>
    </source>
</evidence>
<organism evidence="3 4">
    <name type="scientific">Erythroxylum novogranatense</name>
    <dbReference type="NCBI Taxonomy" id="1862640"/>
    <lineage>
        <taxon>Eukaryota</taxon>
        <taxon>Viridiplantae</taxon>
        <taxon>Streptophyta</taxon>
        <taxon>Embryophyta</taxon>
        <taxon>Tracheophyta</taxon>
        <taxon>Spermatophyta</taxon>
        <taxon>Magnoliopsida</taxon>
        <taxon>eudicotyledons</taxon>
        <taxon>Gunneridae</taxon>
        <taxon>Pentapetalae</taxon>
        <taxon>rosids</taxon>
        <taxon>fabids</taxon>
        <taxon>Malpighiales</taxon>
        <taxon>Erythroxylaceae</taxon>
        <taxon>Erythroxylum</taxon>
    </lineage>
</organism>
<dbReference type="PANTHER" id="PTHR31111">
    <property type="entry name" value="BNAA05G37150D PROTEIN-RELATED"/>
    <property type="match status" value="1"/>
</dbReference>
<dbReference type="InterPro" id="IPR036047">
    <property type="entry name" value="F-box-like_dom_sf"/>
</dbReference>
<proteinExistence type="predicted"/>
<dbReference type="PANTHER" id="PTHR31111:SF125">
    <property type="entry name" value="F-BOX PROTEIN CPR30-LIKE"/>
    <property type="match status" value="1"/>
</dbReference>
<keyword evidence="4" id="KW-1185">Reference proteome</keyword>
<dbReference type="InterPro" id="IPR017451">
    <property type="entry name" value="F-box-assoc_interact_dom"/>
</dbReference>
<comment type="caution">
    <text evidence="3">The sequence shown here is derived from an EMBL/GenBank/DDBJ whole genome shotgun (WGS) entry which is preliminary data.</text>
</comment>
<dbReference type="AlphaFoldDB" id="A0AAV8U847"/>
<dbReference type="Proteomes" id="UP001159364">
    <property type="component" value="Linkage Group LG01"/>
</dbReference>
<dbReference type="InterPro" id="IPR011043">
    <property type="entry name" value="Gal_Oxase/kelch_b-propeller"/>
</dbReference>
<sequence length="367" mass="42672">MNTELPNEIIYTHILPRLPAKSLIRFGCVSKYWNEVIHDPSFDRLRKRTHVLITSWSVVGDESKIHFVSVPVREDATLEPPVHLFSLPIDKHYILQSLNGLLCIHRANLLYPYLGDKPVYIFNPSTRELVTVPVDGSLRSETSHVSYYFGFSPCSNEFKVLGLRRCFTMEFEPTSIYCEIYTLGSGSWRRINVPVPFDPDELIYYTDPICFNGALHWMRESQNSIVAFDVGDECFREFQNPDGYPNPVYLRYLLVVDGHLAMVNGNHLYDENVMDIWVLQDYGKWLWVKDHISFPFDWTKSDRPIPISTIHTGELLLTPSFSSLSVLFYDMTRKSFRKIEISELPEHIFPTGKRITSFEENNMKLRA</sequence>
<protein>
    <recommendedName>
        <fullName evidence="5">F-box domain-containing protein</fullName>
    </recommendedName>
</protein>
<dbReference type="Pfam" id="PF12937">
    <property type="entry name" value="F-box-like"/>
    <property type="match status" value="1"/>
</dbReference>
<dbReference type="InterPro" id="IPR001810">
    <property type="entry name" value="F-box_dom"/>
</dbReference>
<dbReference type="NCBIfam" id="TIGR01640">
    <property type="entry name" value="F_box_assoc_1"/>
    <property type="match status" value="1"/>
</dbReference>
<feature type="domain" description="F-box" evidence="2">
    <location>
        <begin position="4"/>
        <end position="42"/>
    </location>
</feature>
<dbReference type="SUPFAM" id="SSF50965">
    <property type="entry name" value="Galactose oxidase, central domain"/>
    <property type="match status" value="1"/>
</dbReference>
<evidence type="ECO:0000259" key="1">
    <source>
        <dbReference type="Pfam" id="PF08268"/>
    </source>
</evidence>
<accession>A0AAV8U847</accession>
<name>A0AAV8U847_9ROSI</name>
<dbReference type="CDD" id="cd22157">
    <property type="entry name" value="F-box_AtFBW1-like"/>
    <property type="match status" value="1"/>
</dbReference>
<dbReference type="InterPro" id="IPR013187">
    <property type="entry name" value="F-box-assoc_dom_typ3"/>
</dbReference>
<feature type="domain" description="F-box associated beta-propeller type 3" evidence="1">
    <location>
        <begin position="59"/>
        <end position="353"/>
    </location>
</feature>
<dbReference type="EMBL" id="JAIWQS010000001">
    <property type="protein sequence ID" value="KAJ8774503.1"/>
    <property type="molecule type" value="Genomic_DNA"/>
</dbReference>
<dbReference type="Gene3D" id="1.20.1280.50">
    <property type="match status" value="1"/>
</dbReference>
<evidence type="ECO:0000313" key="4">
    <source>
        <dbReference type="Proteomes" id="UP001159364"/>
    </source>
</evidence>